<comment type="caution">
    <text evidence="6">The sequence shown here is derived from an EMBL/GenBank/DDBJ whole genome shotgun (WGS) entry which is preliminary data.</text>
</comment>
<evidence type="ECO:0000259" key="5">
    <source>
        <dbReference type="Pfam" id="PF02782"/>
    </source>
</evidence>
<dbReference type="AlphaFoldDB" id="A0A2H5XFP9"/>
<evidence type="ECO:0000256" key="2">
    <source>
        <dbReference type="ARBA" id="ARBA00022679"/>
    </source>
</evidence>
<dbReference type="InterPro" id="IPR018485">
    <property type="entry name" value="FGGY_C"/>
</dbReference>
<dbReference type="PIRSF" id="PIRSF000538">
    <property type="entry name" value="GlpK"/>
    <property type="match status" value="1"/>
</dbReference>
<dbReference type="EMBL" id="BEHT01000047">
    <property type="protein sequence ID" value="GBD00014.1"/>
    <property type="molecule type" value="Genomic_DNA"/>
</dbReference>
<protein>
    <submittedName>
        <fullName evidence="6">Xylulose kinase</fullName>
        <ecNumber evidence="6">2.7.1.17</ecNumber>
    </submittedName>
</protein>
<feature type="domain" description="Carbohydrate kinase FGGY C-terminal" evidence="5">
    <location>
        <begin position="259"/>
        <end position="439"/>
    </location>
</feature>
<reference evidence="7" key="1">
    <citation type="submission" date="2017-09" db="EMBL/GenBank/DDBJ databases">
        <title>Metaegenomics of thermophilic ammonia-oxidizing enrichment culture.</title>
        <authorList>
            <person name="Kato S."/>
            <person name="Suzuki K."/>
        </authorList>
    </citation>
    <scope>NUCLEOTIDE SEQUENCE [LARGE SCALE GENOMIC DNA]</scope>
</reference>
<sequence>MQPPFVLSVDIGTSSLRALVFDAQGQMLPDIGVQVSYEPQTTPDGGAFLDADELLHQTVQAINGVVAQLGANAARIAAVATCTVWHSVLGVDKSGNAITPFLLWADSRCVNEADELKRQMDEHAYHARTGCFLHTNFLPAKLLWFRRHFPDIARRVHCWLSFGEYLHRRLLGTTACSISMASGTGLFNHAAADWDDETLRAIGILRDCLAPLVNFEPLAIARPAPFVPRPLLAAAWFPALGDGACSNIGSGAITPDVAALMVGTTAVMRVMTTDANAQPPFGLWHYRADLQRHLIGGAQSNGGVVFQWLAETLHLPGDWETQLAAMSPDEHGLTILPFLLGERAPEWDASVPSAIVGVRLHHTPLHLLRAFMEAVALRMALIHALVKQAVPRMRHIIATGGALVRSRLWTQMFADALGQPITLCLEPEASARGAALMALEALGIVGNLTDVPVRWGETVDPDPRRHERYRAALYRQRRLYALAKQWLTELTDEHCWDAREGT</sequence>
<dbReference type="InterPro" id="IPR043129">
    <property type="entry name" value="ATPase_NBD"/>
</dbReference>
<feature type="domain" description="Carbohydrate kinase FGGY N-terminal" evidence="4">
    <location>
        <begin position="6"/>
        <end position="214"/>
    </location>
</feature>
<dbReference type="EC" id="2.7.1.17" evidence="6"/>
<comment type="similarity">
    <text evidence="1">Belongs to the FGGY kinase family.</text>
</comment>
<dbReference type="PANTHER" id="PTHR43095">
    <property type="entry name" value="SUGAR KINASE"/>
    <property type="match status" value="1"/>
</dbReference>
<dbReference type="Proteomes" id="UP000236173">
    <property type="component" value="Unassembled WGS sequence"/>
</dbReference>
<proteinExistence type="inferred from homology"/>
<dbReference type="InterPro" id="IPR000577">
    <property type="entry name" value="Carb_kinase_FGGY"/>
</dbReference>
<keyword evidence="3 6" id="KW-0418">Kinase</keyword>
<dbReference type="Pfam" id="PF02782">
    <property type="entry name" value="FGGY_C"/>
    <property type="match status" value="1"/>
</dbReference>
<dbReference type="SUPFAM" id="SSF53067">
    <property type="entry name" value="Actin-like ATPase domain"/>
    <property type="match status" value="2"/>
</dbReference>
<dbReference type="Gene3D" id="3.30.420.40">
    <property type="match status" value="2"/>
</dbReference>
<evidence type="ECO:0000256" key="3">
    <source>
        <dbReference type="ARBA" id="ARBA00022777"/>
    </source>
</evidence>
<evidence type="ECO:0000256" key="1">
    <source>
        <dbReference type="ARBA" id="ARBA00009156"/>
    </source>
</evidence>
<dbReference type="PANTHER" id="PTHR43095:SF2">
    <property type="entry name" value="GLUCONOKINASE"/>
    <property type="match status" value="1"/>
</dbReference>
<evidence type="ECO:0000313" key="7">
    <source>
        <dbReference type="Proteomes" id="UP000236173"/>
    </source>
</evidence>
<evidence type="ECO:0000259" key="4">
    <source>
        <dbReference type="Pfam" id="PF00370"/>
    </source>
</evidence>
<gene>
    <name evidence="6" type="primary">xylB_2</name>
    <name evidence="6" type="ORF">HRbin17_02548</name>
</gene>
<organism evidence="6 7">
    <name type="scientific">Candidatus Fervidibacter japonicus</name>
    <dbReference type="NCBI Taxonomy" id="2035412"/>
    <lineage>
        <taxon>Bacteria</taxon>
        <taxon>Candidatus Fervidibacterota</taxon>
        <taxon>Candidatus Fervidibacter</taxon>
    </lineage>
</organism>
<dbReference type="InterPro" id="IPR050406">
    <property type="entry name" value="FGGY_Carb_Kinase"/>
</dbReference>
<accession>A0A2H5XFP9</accession>
<name>A0A2H5XFP9_9BACT</name>
<evidence type="ECO:0000313" key="6">
    <source>
        <dbReference type="EMBL" id="GBD00014.1"/>
    </source>
</evidence>
<dbReference type="GO" id="GO:0004856">
    <property type="term" value="F:D-xylulokinase activity"/>
    <property type="evidence" value="ECO:0007669"/>
    <property type="project" value="UniProtKB-EC"/>
</dbReference>
<dbReference type="CDD" id="cd07770">
    <property type="entry name" value="ASKHA_NBD_FGGY_GntK"/>
    <property type="match status" value="1"/>
</dbReference>
<keyword evidence="2 6" id="KW-0808">Transferase</keyword>
<dbReference type="Pfam" id="PF00370">
    <property type="entry name" value="FGGY_N"/>
    <property type="match status" value="1"/>
</dbReference>
<dbReference type="InterPro" id="IPR018484">
    <property type="entry name" value="FGGY_N"/>
</dbReference>